<comment type="caution">
    <text evidence="5">The sequence shown here is derived from an EMBL/GenBank/DDBJ whole genome shotgun (WGS) entry which is preliminary data.</text>
</comment>
<keyword evidence="2 3" id="KW-0808">Transferase</keyword>
<sequence length="335" mass="39140">MQADPKAKRILDVLGKLFNDVANYIPADDRPDVTPLIEDLVKALQAPSVSDWKGHKFAPPFKAETVEWQYNNWQPSEKDVLVASFPKTGTTWMSQIVKHIIYKDNEETLKMAKVLTANNTYLESGTPLNYEVMEKLPWERKIWGTHNPANLINMNRLMENKCKIIYVMRNPKDQFVSWYNMCMTFPHRKAEAMAKLYPSDWNDFFQVYINGKQPMSDKEGEWYPDHILSWYPYRDQENVLFVMYEDLKKNPATEIGKIAKFVGVNRSDTEIDEIVEATSFESMKRDASNIHNLLSFFRKGQVGSWKNHFTVAQSELMDQKFREKISGTDITFTYE</sequence>
<evidence type="ECO:0000259" key="4">
    <source>
        <dbReference type="Pfam" id="PF00685"/>
    </source>
</evidence>
<organism evidence="5 6">
    <name type="scientific">Clavelina lepadiformis</name>
    <name type="common">Light-bulb sea squirt</name>
    <name type="synonym">Ascidia lepadiformis</name>
    <dbReference type="NCBI Taxonomy" id="159417"/>
    <lineage>
        <taxon>Eukaryota</taxon>
        <taxon>Metazoa</taxon>
        <taxon>Chordata</taxon>
        <taxon>Tunicata</taxon>
        <taxon>Ascidiacea</taxon>
        <taxon>Aplousobranchia</taxon>
        <taxon>Clavelinidae</taxon>
        <taxon>Clavelina</taxon>
    </lineage>
</organism>
<gene>
    <name evidence="5" type="ORF">CVLEPA_LOCUS11655</name>
</gene>
<accession>A0ABP0FS24</accession>
<evidence type="ECO:0000256" key="3">
    <source>
        <dbReference type="RuleBase" id="RU361155"/>
    </source>
</evidence>
<evidence type="ECO:0000313" key="6">
    <source>
        <dbReference type="Proteomes" id="UP001642483"/>
    </source>
</evidence>
<keyword evidence="6" id="KW-1185">Reference proteome</keyword>
<dbReference type="Pfam" id="PF00685">
    <property type="entry name" value="Sulfotransfer_1"/>
    <property type="match status" value="1"/>
</dbReference>
<dbReference type="InterPro" id="IPR000863">
    <property type="entry name" value="Sulfotransferase_dom"/>
</dbReference>
<protein>
    <recommendedName>
        <fullName evidence="3">Sulfotransferase</fullName>
        <ecNumber evidence="3">2.8.2.-</ecNumber>
    </recommendedName>
</protein>
<feature type="domain" description="Sulfotransferase" evidence="4">
    <location>
        <begin position="78"/>
        <end position="328"/>
    </location>
</feature>
<dbReference type="EC" id="2.8.2.-" evidence="3"/>
<dbReference type="EMBL" id="CAWYQH010000079">
    <property type="protein sequence ID" value="CAK8681456.1"/>
    <property type="molecule type" value="Genomic_DNA"/>
</dbReference>
<reference evidence="5 6" key="1">
    <citation type="submission" date="2024-02" db="EMBL/GenBank/DDBJ databases">
        <authorList>
            <person name="Daric V."/>
            <person name="Darras S."/>
        </authorList>
    </citation>
    <scope>NUCLEOTIDE SEQUENCE [LARGE SCALE GENOMIC DNA]</scope>
</reference>
<evidence type="ECO:0000313" key="5">
    <source>
        <dbReference type="EMBL" id="CAK8681456.1"/>
    </source>
</evidence>
<evidence type="ECO:0000256" key="2">
    <source>
        <dbReference type="ARBA" id="ARBA00022679"/>
    </source>
</evidence>
<proteinExistence type="inferred from homology"/>
<dbReference type="Gene3D" id="3.40.50.300">
    <property type="entry name" value="P-loop containing nucleotide triphosphate hydrolases"/>
    <property type="match status" value="1"/>
</dbReference>
<name>A0ABP0FS24_CLALP</name>
<evidence type="ECO:0000256" key="1">
    <source>
        <dbReference type="ARBA" id="ARBA00005771"/>
    </source>
</evidence>
<dbReference type="InterPro" id="IPR027417">
    <property type="entry name" value="P-loop_NTPase"/>
</dbReference>
<dbReference type="SUPFAM" id="SSF52540">
    <property type="entry name" value="P-loop containing nucleoside triphosphate hydrolases"/>
    <property type="match status" value="1"/>
</dbReference>
<dbReference type="PANTHER" id="PTHR11783">
    <property type="entry name" value="SULFOTRANSFERASE SULT"/>
    <property type="match status" value="1"/>
</dbReference>
<dbReference type="Proteomes" id="UP001642483">
    <property type="component" value="Unassembled WGS sequence"/>
</dbReference>
<comment type="similarity">
    <text evidence="1 3">Belongs to the sulfotransferase 1 family.</text>
</comment>